<gene>
    <name evidence="13" type="ORF">A9Z42_0082120</name>
</gene>
<comment type="caution">
    <text evidence="13">The sequence shown here is derived from an EMBL/GenBank/DDBJ whole genome shotgun (WGS) entry which is preliminary data.</text>
</comment>
<dbReference type="InterPro" id="IPR001841">
    <property type="entry name" value="Znf_RING"/>
</dbReference>
<dbReference type="GO" id="GO:0043130">
    <property type="term" value="F:ubiquitin binding"/>
    <property type="evidence" value="ECO:0007669"/>
    <property type="project" value="TreeGrafter"/>
</dbReference>
<name>A0A2H2ZKU1_TRIPA</name>
<dbReference type="PROSITE" id="PS50103">
    <property type="entry name" value="ZF_C3H1"/>
    <property type="match status" value="2"/>
</dbReference>
<dbReference type="GO" id="GO:0004842">
    <property type="term" value="F:ubiquitin-protein transferase activity"/>
    <property type="evidence" value="ECO:0007669"/>
    <property type="project" value="TreeGrafter"/>
</dbReference>
<keyword evidence="6" id="KW-0833">Ubl conjugation pathway</keyword>
<evidence type="ECO:0000256" key="3">
    <source>
        <dbReference type="ARBA" id="ARBA00022723"/>
    </source>
</evidence>
<protein>
    <submittedName>
        <fullName evidence="13">Uncharacterized protein</fullName>
    </submittedName>
</protein>
<dbReference type="PROSITE" id="PS50089">
    <property type="entry name" value="ZF_RING_2"/>
    <property type="match status" value="1"/>
</dbReference>
<dbReference type="CDD" id="cd20335">
    <property type="entry name" value="BRcat_RBR"/>
    <property type="match status" value="1"/>
</dbReference>
<dbReference type="InterPro" id="IPR044066">
    <property type="entry name" value="TRIAD_supradom"/>
</dbReference>
<dbReference type="AlphaFoldDB" id="A0A2H2ZKU1"/>
<evidence type="ECO:0000259" key="12">
    <source>
        <dbReference type="PROSITE" id="PS51873"/>
    </source>
</evidence>
<dbReference type="EMBL" id="LFMI01000768">
    <property type="protein sequence ID" value="OTA07329.1"/>
    <property type="molecule type" value="Genomic_DNA"/>
</dbReference>
<dbReference type="Gene3D" id="1.20.120.1750">
    <property type="match status" value="1"/>
</dbReference>
<organism evidence="13 14">
    <name type="scientific">Trichoderma parareesei</name>
    <name type="common">Filamentous fungus</name>
    <dbReference type="NCBI Taxonomy" id="858221"/>
    <lineage>
        <taxon>Eukaryota</taxon>
        <taxon>Fungi</taxon>
        <taxon>Dikarya</taxon>
        <taxon>Ascomycota</taxon>
        <taxon>Pezizomycotina</taxon>
        <taxon>Sordariomycetes</taxon>
        <taxon>Hypocreomycetidae</taxon>
        <taxon>Hypocreales</taxon>
        <taxon>Hypocreaceae</taxon>
        <taxon>Trichoderma</taxon>
    </lineage>
</organism>
<dbReference type="InterPro" id="IPR051628">
    <property type="entry name" value="LUBAC_E3_Ligases"/>
</dbReference>
<feature type="zinc finger region" description="C3H1-type" evidence="8">
    <location>
        <begin position="51"/>
        <end position="78"/>
    </location>
</feature>
<keyword evidence="4" id="KW-0677">Repeat</keyword>
<dbReference type="PROSITE" id="PS00028">
    <property type="entry name" value="ZINC_FINGER_C2H2_1"/>
    <property type="match status" value="1"/>
</dbReference>
<dbReference type="Pfam" id="PF26200">
    <property type="entry name" value="Rcat_RNF216"/>
    <property type="match status" value="1"/>
</dbReference>
<dbReference type="GO" id="GO:0097039">
    <property type="term" value="P:protein linear polyubiquitination"/>
    <property type="evidence" value="ECO:0007669"/>
    <property type="project" value="TreeGrafter"/>
</dbReference>
<accession>A0A2H2ZKU1</accession>
<dbReference type="InterPro" id="IPR002867">
    <property type="entry name" value="IBR_dom"/>
</dbReference>
<keyword evidence="2" id="KW-0808">Transferase</keyword>
<evidence type="ECO:0000256" key="6">
    <source>
        <dbReference type="ARBA" id="ARBA00022786"/>
    </source>
</evidence>
<dbReference type="InterPro" id="IPR000571">
    <property type="entry name" value="Znf_CCCH"/>
</dbReference>
<evidence type="ECO:0000259" key="11">
    <source>
        <dbReference type="PROSITE" id="PS50103"/>
    </source>
</evidence>
<dbReference type="PANTHER" id="PTHR22770:SF13">
    <property type="entry name" value="RING-TYPE DOMAIN-CONTAINING PROTEIN"/>
    <property type="match status" value="1"/>
</dbReference>
<dbReference type="SUPFAM" id="SSF57850">
    <property type="entry name" value="RING/U-box"/>
    <property type="match status" value="2"/>
</dbReference>
<keyword evidence="3 8" id="KW-0479">Metal-binding</keyword>
<evidence type="ECO:0000313" key="14">
    <source>
        <dbReference type="Proteomes" id="UP000219286"/>
    </source>
</evidence>
<evidence type="ECO:0000256" key="8">
    <source>
        <dbReference type="PROSITE-ProRule" id="PRU00723"/>
    </source>
</evidence>
<dbReference type="InterPro" id="IPR013087">
    <property type="entry name" value="Znf_C2H2_type"/>
</dbReference>
<feature type="domain" description="RING-type" evidence="10">
    <location>
        <begin position="711"/>
        <end position="756"/>
    </location>
</feature>
<dbReference type="Proteomes" id="UP000219286">
    <property type="component" value="Unassembled WGS sequence"/>
</dbReference>
<evidence type="ECO:0000313" key="13">
    <source>
        <dbReference type="EMBL" id="OTA07329.1"/>
    </source>
</evidence>
<evidence type="ECO:0000256" key="2">
    <source>
        <dbReference type="ARBA" id="ARBA00022679"/>
    </source>
</evidence>
<proteinExistence type="predicted"/>
<reference evidence="13 14" key="1">
    <citation type="journal article" date="2015" name="Genome Announc.">
        <title>Genome sequence and annotation of Trichoderma parareesei, the ancestor of the cellulase producer Trichoderma reesei.</title>
        <authorList>
            <person name="Yang D."/>
            <person name="Pomraning K."/>
            <person name="Kopchinskiy A."/>
            <person name="Karimi Aghcheh R."/>
            <person name="Atanasova L."/>
            <person name="Chenthamara K."/>
            <person name="Baker S.E."/>
            <person name="Zhang R."/>
            <person name="Shen Q."/>
            <person name="Freitag M."/>
            <person name="Kubicek C.P."/>
            <person name="Druzhinina I.S."/>
        </authorList>
    </citation>
    <scope>NUCLEOTIDE SEQUENCE [LARGE SCALE GENOMIC DNA]</scope>
    <source>
        <strain evidence="13 14">CBS 125925</strain>
    </source>
</reference>
<dbReference type="Gene3D" id="3.30.40.10">
    <property type="entry name" value="Zinc/RING finger domain, C3HC4 (zinc finger)"/>
    <property type="match status" value="1"/>
</dbReference>
<evidence type="ECO:0000256" key="5">
    <source>
        <dbReference type="ARBA" id="ARBA00022771"/>
    </source>
</evidence>
<feature type="domain" description="C3H1-type" evidence="11">
    <location>
        <begin position="172"/>
        <end position="199"/>
    </location>
</feature>
<dbReference type="OrthoDB" id="1431934at2759"/>
<comment type="pathway">
    <text evidence="1">Protein modification; protein ubiquitination.</text>
</comment>
<feature type="region of interest" description="Disordered" evidence="9">
    <location>
        <begin position="1"/>
        <end position="44"/>
    </location>
</feature>
<keyword evidence="7 8" id="KW-0862">Zinc</keyword>
<dbReference type="GO" id="GO:0043161">
    <property type="term" value="P:proteasome-mediated ubiquitin-dependent protein catabolic process"/>
    <property type="evidence" value="ECO:0007669"/>
    <property type="project" value="TreeGrafter"/>
</dbReference>
<keyword evidence="14" id="KW-1185">Reference proteome</keyword>
<evidence type="ECO:0000259" key="10">
    <source>
        <dbReference type="PROSITE" id="PS50089"/>
    </source>
</evidence>
<feature type="domain" description="RING-type" evidence="12">
    <location>
        <begin position="707"/>
        <end position="923"/>
    </location>
</feature>
<dbReference type="GO" id="GO:0008270">
    <property type="term" value="F:zinc ion binding"/>
    <property type="evidence" value="ECO:0007669"/>
    <property type="project" value="UniProtKB-KW"/>
</dbReference>
<evidence type="ECO:0000256" key="7">
    <source>
        <dbReference type="ARBA" id="ARBA00022833"/>
    </source>
</evidence>
<dbReference type="CDD" id="cd22585">
    <property type="entry name" value="Rcat_RBR_DEAH12-like"/>
    <property type="match status" value="1"/>
</dbReference>
<feature type="zinc finger region" description="C3H1-type" evidence="8">
    <location>
        <begin position="172"/>
        <end position="199"/>
    </location>
</feature>
<feature type="compositionally biased region" description="Basic and acidic residues" evidence="9">
    <location>
        <begin position="8"/>
        <end position="25"/>
    </location>
</feature>
<evidence type="ECO:0000256" key="4">
    <source>
        <dbReference type="ARBA" id="ARBA00022737"/>
    </source>
</evidence>
<feature type="compositionally biased region" description="Basic and acidic residues" evidence="9">
    <location>
        <begin position="33"/>
        <end position="44"/>
    </location>
</feature>
<dbReference type="PANTHER" id="PTHR22770">
    <property type="entry name" value="UBIQUITIN CONJUGATING ENZYME 7 INTERACTING PROTEIN-RELATED"/>
    <property type="match status" value="1"/>
</dbReference>
<dbReference type="Pfam" id="PF01485">
    <property type="entry name" value="IBR"/>
    <property type="match status" value="1"/>
</dbReference>
<dbReference type="GO" id="GO:0000151">
    <property type="term" value="C:ubiquitin ligase complex"/>
    <property type="evidence" value="ECO:0007669"/>
    <property type="project" value="TreeGrafter"/>
</dbReference>
<feature type="domain" description="C3H1-type" evidence="11">
    <location>
        <begin position="51"/>
        <end position="78"/>
    </location>
</feature>
<evidence type="ECO:0000256" key="9">
    <source>
        <dbReference type="SAM" id="MobiDB-lite"/>
    </source>
</evidence>
<sequence>MGNIVSGRRVESRQGQRRDAEEHPRAPRPQRPGHQEPGHQGEAAHPRELQPLVTGVCRYHARAVCPRGHLCRLVHGNENEAALVDPESLDVQHNLNDRRDTLPVQPARCVPPLPRFLPQAQDEQPRVGLQRYRNVRARASRVAEPRRRLVPRDMEVHLFPEPPGYFLPRPRKPTGGPCWAWALGCCDMGKDCRLSHKKKGKPGDAQEATTDELLDAGGLYELGGAWVRFDAGALVSKVAFAADFSAVEIRNLPQGSTVAFVQELLEDVGMPTQGLDIDLFEQPVCKRYNAIVKAEDSMFAKTASSKLATYITYRGLQAFPVPPVLPASQSPQVDCRVVHCSWARPTRSAKLLFSTENAANELLKRAMDGTLMVLGSRVQASAEGSQDRRIVQLTGLLDTAEAPDVVAAIPEPDRPLKVLVKIADYACDLEYNASVVKTMLQRFGPVTRWVLPPSNDTQQFHAYSLFQEESMARNAAAALHEKLLPFGKATTLSVSIIASVKFKVLDRIYELIRPRIVAQQPVWEREQTYFHEGRPEGHFRCLKLEGEDHESVARARQFVDKAMSGDIVRLEAKDVRFCSLFAQDIPAGLLGNLEWACNVLIVPDLRRSLFRIYGNDELDQETVEAIARVLQKRVPESHAIDLNGVDFEWASTGGFKYLNSQLTQDAALIVSAEGPQLVITGPKADYNRAMAIIGRKMTASRRKDATSGMNCPACFCKPEEPVRMSCGHIYCGACFVGCCEAEMRASKEFQIRCPTDAARGGLCGKAFSLTELQESIPSSVFEQVLQKSFESYVSRRPAELAYCATPDCDQVYRILPPDSDHPGIFTCNKCLRSVCTICQDSHPARPCTGLGRDPNSVLDKKTKEQLGIKDCPRCSRMMEKSDGCDHMICSCGAHVCWVCLSSFDTSAECYHHLQRVHRGIYFH</sequence>
<evidence type="ECO:0000256" key="1">
    <source>
        <dbReference type="ARBA" id="ARBA00004906"/>
    </source>
</evidence>
<dbReference type="InterPro" id="IPR013083">
    <property type="entry name" value="Znf_RING/FYVE/PHD"/>
</dbReference>
<dbReference type="PROSITE" id="PS51873">
    <property type="entry name" value="TRIAD"/>
    <property type="match status" value="1"/>
</dbReference>
<keyword evidence="5 8" id="KW-0863">Zinc-finger</keyword>